<feature type="compositionally biased region" description="Polar residues" evidence="1">
    <location>
        <begin position="356"/>
        <end position="367"/>
    </location>
</feature>
<accession>A0A7S3CY63</accession>
<proteinExistence type="predicted"/>
<reference evidence="2" key="1">
    <citation type="submission" date="2021-01" db="EMBL/GenBank/DDBJ databases">
        <authorList>
            <person name="Corre E."/>
            <person name="Pelletier E."/>
            <person name="Niang G."/>
            <person name="Scheremetjew M."/>
            <person name="Finn R."/>
            <person name="Kale V."/>
            <person name="Holt S."/>
            <person name="Cochrane G."/>
            <person name="Meng A."/>
            <person name="Brown T."/>
            <person name="Cohen L."/>
        </authorList>
    </citation>
    <scope>NUCLEOTIDE SEQUENCE</scope>
    <source>
        <strain evidence="2">NIES-2562</strain>
    </source>
</reference>
<feature type="region of interest" description="Disordered" evidence="1">
    <location>
        <begin position="274"/>
        <end position="369"/>
    </location>
</feature>
<evidence type="ECO:0000256" key="1">
    <source>
        <dbReference type="SAM" id="MobiDB-lite"/>
    </source>
</evidence>
<sequence>MACLLQLRSLQVQRESIRGGNEPFFPFSGDTLTRNYPLFTGCPLRLTLQVWQADETCKRKGEVNWVFSGHRFPVVVISPSCASMFTLTQLLAQEKTADDFQTFVTAYGWMKPEIQGGHPRILFRFENEIHKDFLLFLRILHFPASQRNRQLALFPELSSLLTHRAQQREGERSSVSEGRTITRKQESKRSVLGELAIWCSFAVPHLSTLVAWQKRDGTQNTPTRLYHPIGKGIFSHDELCTFLRSWMERDELDSLCQEGQSSVDPIAFSTISSSRQEWTRRQRVPPPLSPDLSNCSFDPPRSAFSRSLPGPKNSYPRGGQNLASQQRSSSSSSSLCMRGRMTFSDSDDASVGGRWQRQNESISQPSETVPHEWIRDLAKEILTWMSTSPPRRCNLFFWMTSHLSLSLTALLRYAFFYLFDADHSDKETMKTALYILFHATRAVDPDIQEILEQQDLPSPFAYPHFESWWKRARSFCCTRPTEERRESVPEPQ</sequence>
<organism evidence="2">
    <name type="scientific">Palpitomonas bilix</name>
    <dbReference type="NCBI Taxonomy" id="652834"/>
    <lineage>
        <taxon>Eukaryota</taxon>
        <taxon>Eukaryota incertae sedis</taxon>
    </lineage>
</organism>
<gene>
    <name evidence="2" type="ORF">PBIL07802_LOCUS1365</name>
</gene>
<dbReference type="EMBL" id="HBIB01001984">
    <property type="protein sequence ID" value="CAE0239220.1"/>
    <property type="molecule type" value="Transcribed_RNA"/>
</dbReference>
<dbReference type="AlphaFoldDB" id="A0A7S3CY63"/>
<evidence type="ECO:0000313" key="2">
    <source>
        <dbReference type="EMBL" id="CAE0239220.1"/>
    </source>
</evidence>
<name>A0A7S3CY63_9EUKA</name>
<protein>
    <submittedName>
        <fullName evidence="2">Uncharacterized protein</fullName>
    </submittedName>
</protein>